<evidence type="ECO:0000313" key="1">
    <source>
        <dbReference type="EMBL" id="VDO48988.1"/>
    </source>
</evidence>
<organism evidence="1 2">
    <name type="scientific">Schistosoma margrebowiei</name>
    <dbReference type="NCBI Taxonomy" id="48269"/>
    <lineage>
        <taxon>Eukaryota</taxon>
        <taxon>Metazoa</taxon>
        <taxon>Spiralia</taxon>
        <taxon>Lophotrochozoa</taxon>
        <taxon>Platyhelminthes</taxon>
        <taxon>Trematoda</taxon>
        <taxon>Digenea</taxon>
        <taxon>Strigeidida</taxon>
        <taxon>Schistosomatoidea</taxon>
        <taxon>Schistosomatidae</taxon>
        <taxon>Schistosoma</taxon>
    </lineage>
</organism>
<evidence type="ECO:0000313" key="2">
    <source>
        <dbReference type="Proteomes" id="UP000277204"/>
    </source>
</evidence>
<proteinExistence type="predicted"/>
<name>A0A183LA65_9TREM</name>
<keyword evidence="2" id="KW-1185">Reference proteome</keyword>
<protein>
    <submittedName>
        <fullName evidence="1">Uncharacterized protein</fullName>
    </submittedName>
</protein>
<reference evidence="1 2" key="1">
    <citation type="submission" date="2018-11" db="EMBL/GenBank/DDBJ databases">
        <authorList>
            <consortium name="Pathogen Informatics"/>
        </authorList>
    </citation>
    <scope>NUCLEOTIDE SEQUENCE [LARGE SCALE GENOMIC DNA]</scope>
    <source>
        <strain evidence="1 2">Zambia</strain>
    </source>
</reference>
<dbReference type="AlphaFoldDB" id="A0A183LA65"/>
<sequence length="80" mass="9099">MPSHEILKAKGGKEEQSTLRRETETDMRRMNKNWIELEKKAKDRVGRRMLVSGLLGVTGIMLINLLTVVVSNSIIIDFTT</sequence>
<dbReference type="Proteomes" id="UP000277204">
    <property type="component" value="Unassembled WGS sequence"/>
</dbReference>
<accession>A0A183LA65</accession>
<gene>
    <name evidence="1" type="ORF">SMRZ_LOCUS690</name>
</gene>
<dbReference type="EMBL" id="UZAI01000133">
    <property type="protein sequence ID" value="VDO48988.1"/>
    <property type="molecule type" value="Genomic_DNA"/>
</dbReference>